<evidence type="ECO:0000256" key="2">
    <source>
        <dbReference type="SAM" id="Phobius"/>
    </source>
</evidence>
<keyword evidence="2" id="KW-0472">Membrane</keyword>
<dbReference type="KEGG" id="dsh:Dshi_0490"/>
<dbReference type="GO" id="GO:0005886">
    <property type="term" value="C:plasma membrane"/>
    <property type="evidence" value="ECO:0007669"/>
    <property type="project" value="TreeGrafter"/>
</dbReference>
<dbReference type="PANTHER" id="PTHR35813:SF1">
    <property type="entry name" value="INNER MEMBRANE PROTEIN YBAN"/>
    <property type="match status" value="1"/>
</dbReference>
<dbReference type="Proteomes" id="UP000006833">
    <property type="component" value="Chromosome"/>
</dbReference>
<evidence type="ECO:0008006" key="5">
    <source>
        <dbReference type="Google" id="ProtNLM"/>
    </source>
</evidence>
<sequence length="141" mass="14671">MVGSVGAVLPVLPTTPFVILGAVCLGRGSPRLAQRLERHRVFGPAIADWRAHGAIAPRGKAVAHLMMGAALIVSLLAGVPGLVLALQAICLLAASFYILSRPNGGRDLREPGAFAAPARSPRPCGARQSGDSPWTTPSLWH</sequence>
<dbReference type="Pfam" id="PF04304">
    <property type="entry name" value="DUF454"/>
    <property type="match status" value="1"/>
</dbReference>
<feature type="compositionally biased region" description="Polar residues" evidence="1">
    <location>
        <begin position="129"/>
        <end position="141"/>
    </location>
</feature>
<reference evidence="4" key="1">
    <citation type="journal article" date="2010" name="ISME J.">
        <title>The complete genome sequence of the algal symbiont Dinoroseobacter shibae: a hitchhiker's guide to life in the sea.</title>
        <authorList>
            <person name="Wagner-Dobler I."/>
            <person name="Ballhausen B."/>
            <person name="Berger M."/>
            <person name="Brinkhoff T."/>
            <person name="Buchholz I."/>
            <person name="Bunk B."/>
            <person name="Cypionka H."/>
            <person name="Daniel R."/>
            <person name="Drepper T."/>
            <person name="Gerdts G."/>
            <person name="Hahnke S."/>
            <person name="Han C."/>
            <person name="Jahn D."/>
            <person name="Kalhoefer D."/>
            <person name="Kiss H."/>
            <person name="Klenk H.P."/>
            <person name="Kyrpides N."/>
            <person name="Liebl W."/>
            <person name="Liesegang H."/>
            <person name="Meincke L."/>
            <person name="Pati A."/>
            <person name="Petersen J."/>
            <person name="Piekarski T."/>
            <person name="Pommerenke C."/>
            <person name="Pradella S."/>
            <person name="Pukall R."/>
            <person name="Rabus R."/>
            <person name="Stackebrandt E."/>
            <person name="Thole S."/>
            <person name="Thompson L."/>
            <person name="Tielen P."/>
            <person name="Tomasch J."/>
            <person name="von Jan M."/>
            <person name="Wanphrut N."/>
            <person name="Wichels A."/>
            <person name="Zech H."/>
            <person name="Simon M."/>
        </authorList>
    </citation>
    <scope>NUCLEOTIDE SEQUENCE [LARGE SCALE GENOMIC DNA]</scope>
    <source>
        <strain evidence="4">DSM 16493 / NCIMB 14021 / DFL 12</strain>
    </source>
</reference>
<evidence type="ECO:0000313" key="3">
    <source>
        <dbReference type="EMBL" id="ABV92238.1"/>
    </source>
</evidence>
<dbReference type="InterPro" id="IPR007401">
    <property type="entry name" value="DUF454"/>
</dbReference>
<accession>A8LNT0</accession>
<dbReference type="HOGENOM" id="CLU_113299_0_1_5"/>
<dbReference type="AlphaFoldDB" id="A8LNT0"/>
<proteinExistence type="predicted"/>
<feature type="transmembrane region" description="Helical" evidence="2">
    <location>
        <begin position="68"/>
        <end position="99"/>
    </location>
</feature>
<dbReference type="PANTHER" id="PTHR35813">
    <property type="entry name" value="INNER MEMBRANE PROTEIN YBAN"/>
    <property type="match status" value="1"/>
</dbReference>
<keyword evidence="2" id="KW-0812">Transmembrane</keyword>
<protein>
    <recommendedName>
        <fullName evidence="5">DUF454 domain-containing protein</fullName>
    </recommendedName>
</protein>
<organism evidence="3 4">
    <name type="scientific">Dinoroseobacter shibae (strain DSM 16493 / NCIMB 14021 / DFL 12)</name>
    <dbReference type="NCBI Taxonomy" id="398580"/>
    <lineage>
        <taxon>Bacteria</taxon>
        <taxon>Pseudomonadati</taxon>
        <taxon>Pseudomonadota</taxon>
        <taxon>Alphaproteobacteria</taxon>
        <taxon>Rhodobacterales</taxon>
        <taxon>Roseobacteraceae</taxon>
        <taxon>Dinoroseobacter</taxon>
    </lineage>
</organism>
<name>A8LNT0_DINSH</name>
<evidence type="ECO:0000313" key="4">
    <source>
        <dbReference type="Proteomes" id="UP000006833"/>
    </source>
</evidence>
<keyword evidence="2" id="KW-1133">Transmembrane helix</keyword>
<dbReference type="EMBL" id="CP000830">
    <property type="protein sequence ID" value="ABV92238.1"/>
    <property type="molecule type" value="Genomic_DNA"/>
</dbReference>
<dbReference type="STRING" id="398580.Dshi_0490"/>
<keyword evidence="4" id="KW-1185">Reference proteome</keyword>
<evidence type="ECO:0000256" key="1">
    <source>
        <dbReference type="SAM" id="MobiDB-lite"/>
    </source>
</evidence>
<feature type="transmembrane region" description="Helical" evidence="2">
    <location>
        <begin position="6"/>
        <end position="26"/>
    </location>
</feature>
<gene>
    <name evidence="3" type="ordered locus">Dshi_0490</name>
</gene>
<feature type="region of interest" description="Disordered" evidence="1">
    <location>
        <begin position="116"/>
        <end position="141"/>
    </location>
</feature>
<dbReference type="eggNOG" id="COG2832">
    <property type="taxonomic scope" value="Bacteria"/>
</dbReference>